<accession>A0A1X7USH6</accession>
<dbReference type="OrthoDB" id="2126613at2759"/>
<keyword evidence="1" id="KW-0175">Coiled coil</keyword>
<dbReference type="AlphaFoldDB" id="A0A1X7USH6"/>
<feature type="region of interest" description="Disordered" evidence="2">
    <location>
        <begin position="417"/>
        <end position="447"/>
    </location>
</feature>
<gene>
    <name evidence="3" type="primary">109582433</name>
</gene>
<dbReference type="EnsemblMetazoa" id="XM_019997142.1">
    <property type="protein sequence ID" value="XP_019852701.1"/>
    <property type="gene ID" value="LOC109582433"/>
</dbReference>
<evidence type="ECO:0000256" key="2">
    <source>
        <dbReference type="SAM" id="MobiDB-lite"/>
    </source>
</evidence>
<name>A0A1X7USH6_AMPQE</name>
<sequence length="553" mass="63165">MASKWKEVRNDLEKSIELKRFVEHITLAIREQLDSSNATGESLSKLIEEKIQETLTGGEVVYTALQDKVAHEVKSHFLDGKTSKKDAILQTAADMLVENPSLRSMLTVFVNTPLHVPLRKALWSIILKDQTSREQFLMINEGMERKKSLFDPELLSRCASILEGKCLAEFSKHKQLSYEYCAILSFWKDKSKAELTTATCLLCLPFLNLFKDELRQSSKEVNWPIVAAVAEMFTSYMRILPLNMRNVRQSSQSLRALEALCKEVEGDLDPILVNHLREIFVSRSGKNTKEAFHYHLSILLHEFLQRMFIGILSIDVVSYMLDQCFMILEVPNCSFMHYLVASWLCLLEKKLINCQTVEKVSETLAKYSLSLTVADFQGVIKEKYLANIMSKVDVVKHDHSTKKQVGRKVTSRSINSRTSFNDSEISERGRSALETPVSQQDKRQKEKNEIEAEKLKYDTDIAKLQAELELLKKAVHGRVSIIKRAESSIVTEPPELPASLPPLNNTNEVELDPYNITESDVANMWLGIMRRFTAAKYLICHGTEEEKKQLQNI</sequence>
<reference evidence="3" key="2">
    <citation type="submission" date="2017-05" db="UniProtKB">
        <authorList>
            <consortium name="EnsemblMetazoa"/>
        </authorList>
    </citation>
    <scope>IDENTIFICATION</scope>
</reference>
<evidence type="ECO:0000256" key="1">
    <source>
        <dbReference type="SAM" id="Coils"/>
    </source>
</evidence>
<keyword evidence="4" id="KW-1185">Reference proteome</keyword>
<feature type="coiled-coil region" evidence="1">
    <location>
        <begin position="447"/>
        <end position="474"/>
    </location>
</feature>
<proteinExistence type="predicted"/>
<evidence type="ECO:0000313" key="4">
    <source>
        <dbReference type="Proteomes" id="UP000007879"/>
    </source>
</evidence>
<dbReference type="EnsemblMetazoa" id="XM_019997141.1">
    <property type="protein sequence ID" value="XP_019852700.1"/>
    <property type="gene ID" value="LOC109582433"/>
</dbReference>
<protein>
    <submittedName>
        <fullName evidence="3">Uncharacterized protein</fullName>
    </submittedName>
</protein>
<dbReference type="EnsemblMetazoa" id="Aqu2.1.30474_001">
    <property type="protein sequence ID" value="Aqu2.1.30474_001"/>
    <property type="gene ID" value="Aqu2.1.30474"/>
</dbReference>
<dbReference type="KEGG" id="aqu:109582433"/>
<dbReference type="Proteomes" id="UP000007879">
    <property type="component" value="Unassembled WGS sequence"/>
</dbReference>
<reference evidence="4" key="1">
    <citation type="journal article" date="2010" name="Nature">
        <title>The Amphimedon queenslandica genome and the evolution of animal complexity.</title>
        <authorList>
            <person name="Srivastava M."/>
            <person name="Simakov O."/>
            <person name="Chapman J."/>
            <person name="Fahey B."/>
            <person name="Gauthier M.E."/>
            <person name="Mitros T."/>
            <person name="Richards G.S."/>
            <person name="Conaco C."/>
            <person name="Dacre M."/>
            <person name="Hellsten U."/>
            <person name="Larroux C."/>
            <person name="Putnam N.H."/>
            <person name="Stanke M."/>
            <person name="Adamska M."/>
            <person name="Darling A."/>
            <person name="Degnan S.M."/>
            <person name="Oakley T.H."/>
            <person name="Plachetzki D.C."/>
            <person name="Zhai Y."/>
            <person name="Adamski M."/>
            <person name="Calcino A."/>
            <person name="Cummins S.F."/>
            <person name="Goodstein D.M."/>
            <person name="Harris C."/>
            <person name="Jackson D.J."/>
            <person name="Leys S.P."/>
            <person name="Shu S."/>
            <person name="Woodcroft B.J."/>
            <person name="Vervoort M."/>
            <person name="Kosik K.S."/>
            <person name="Manning G."/>
            <person name="Degnan B.M."/>
            <person name="Rokhsar D.S."/>
        </authorList>
    </citation>
    <scope>NUCLEOTIDE SEQUENCE [LARGE SCALE GENOMIC DNA]</scope>
</reference>
<evidence type="ECO:0000313" key="3">
    <source>
        <dbReference type="EnsemblMetazoa" id="Aqu2.1.30474_001"/>
    </source>
</evidence>
<dbReference type="InParanoid" id="A0A1X7USH6"/>
<organism evidence="3">
    <name type="scientific">Amphimedon queenslandica</name>
    <name type="common">Sponge</name>
    <dbReference type="NCBI Taxonomy" id="400682"/>
    <lineage>
        <taxon>Eukaryota</taxon>
        <taxon>Metazoa</taxon>
        <taxon>Porifera</taxon>
        <taxon>Demospongiae</taxon>
        <taxon>Heteroscleromorpha</taxon>
        <taxon>Haplosclerida</taxon>
        <taxon>Niphatidae</taxon>
        <taxon>Amphimedon</taxon>
    </lineage>
</organism>